<dbReference type="SUPFAM" id="SSF47819">
    <property type="entry name" value="HRDC-like"/>
    <property type="match status" value="1"/>
</dbReference>
<protein>
    <submittedName>
        <fullName evidence="4">Putative ribonuclease D, HRDC-like protein</fullName>
    </submittedName>
</protein>
<dbReference type="SUPFAM" id="SSF53098">
    <property type="entry name" value="Ribonuclease H-like"/>
    <property type="match status" value="1"/>
</dbReference>
<dbReference type="InterPro" id="IPR002562">
    <property type="entry name" value="3'-5'_exonuclease_dom"/>
</dbReference>
<sequence>MYLHEKLLVTDFIDMTVSHVEPVKPPPVESTSFKLVPDVDLEHNHYRSFQGLTCLVQISTRMEDFIVDTLKLRVQIGPYLREVFNDPTKRKVMHGADRDIIWLQRDFGLKGVKVGETLEYLVKRFCDVASNKEYQNADWRLRPLTGEMLRYAREDTHYLLYIYDLMKRKLLSSSTYPNCPEASLVEVYQRSYDLCMQLYQKEIMTENSYLNIYGAFSCGIQGLCEWSDIIARSEDESTSYILPNKVLIEIAKQMPVTTGKLRHLLKSRHP</sequence>
<evidence type="ECO:0000313" key="5">
    <source>
        <dbReference type="Proteomes" id="UP000215914"/>
    </source>
</evidence>
<reference evidence="5" key="1">
    <citation type="journal article" date="2017" name="Nature">
        <title>The sunflower genome provides insights into oil metabolism, flowering and Asterid evolution.</title>
        <authorList>
            <person name="Badouin H."/>
            <person name="Gouzy J."/>
            <person name="Grassa C.J."/>
            <person name="Murat F."/>
            <person name="Staton S.E."/>
            <person name="Cottret L."/>
            <person name="Lelandais-Briere C."/>
            <person name="Owens G.L."/>
            <person name="Carrere S."/>
            <person name="Mayjonade B."/>
            <person name="Legrand L."/>
            <person name="Gill N."/>
            <person name="Kane N.C."/>
            <person name="Bowers J.E."/>
            <person name="Hubner S."/>
            <person name="Bellec A."/>
            <person name="Berard A."/>
            <person name="Berges H."/>
            <person name="Blanchet N."/>
            <person name="Boniface M.C."/>
            <person name="Brunel D."/>
            <person name="Catrice O."/>
            <person name="Chaidir N."/>
            <person name="Claudel C."/>
            <person name="Donnadieu C."/>
            <person name="Faraut T."/>
            <person name="Fievet G."/>
            <person name="Helmstetter N."/>
            <person name="King M."/>
            <person name="Knapp S.J."/>
            <person name="Lai Z."/>
            <person name="Le Paslier M.C."/>
            <person name="Lippi Y."/>
            <person name="Lorenzon L."/>
            <person name="Mandel J.R."/>
            <person name="Marage G."/>
            <person name="Marchand G."/>
            <person name="Marquand E."/>
            <person name="Bret-Mestries E."/>
            <person name="Morien E."/>
            <person name="Nambeesan S."/>
            <person name="Nguyen T."/>
            <person name="Pegot-Espagnet P."/>
            <person name="Pouilly N."/>
            <person name="Raftis F."/>
            <person name="Sallet E."/>
            <person name="Schiex T."/>
            <person name="Thomas J."/>
            <person name="Vandecasteele C."/>
            <person name="Vares D."/>
            <person name="Vear F."/>
            <person name="Vautrin S."/>
            <person name="Crespi M."/>
            <person name="Mangin B."/>
            <person name="Burke J.M."/>
            <person name="Salse J."/>
            <person name="Munos S."/>
            <person name="Vincourt P."/>
            <person name="Rieseberg L.H."/>
            <person name="Langlade N.B."/>
        </authorList>
    </citation>
    <scope>NUCLEOTIDE SEQUENCE [LARGE SCALE GENOMIC DNA]</scope>
    <source>
        <strain evidence="5">cv. SF193</strain>
    </source>
</reference>
<dbReference type="InterPro" id="IPR036397">
    <property type="entry name" value="RNaseH_sf"/>
</dbReference>
<dbReference type="Gene3D" id="1.10.150.80">
    <property type="entry name" value="HRDC domain"/>
    <property type="match status" value="1"/>
</dbReference>
<dbReference type="GO" id="GO:0000176">
    <property type="term" value="C:nuclear exosome (RNase complex)"/>
    <property type="evidence" value="ECO:0000318"/>
    <property type="project" value="GO_Central"/>
</dbReference>
<dbReference type="PANTHER" id="PTHR12124:SF47">
    <property type="entry name" value="EXOSOME COMPONENT 10"/>
    <property type="match status" value="1"/>
</dbReference>
<dbReference type="InterPro" id="IPR012337">
    <property type="entry name" value="RNaseH-like_sf"/>
</dbReference>
<keyword evidence="2" id="KW-0539">Nucleus</keyword>
<dbReference type="EMBL" id="CM007899">
    <property type="protein sequence ID" value="OTG11894.1"/>
    <property type="molecule type" value="Genomic_DNA"/>
</dbReference>
<dbReference type="Pfam" id="PF00570">
    <property type="entry name" value="HRDC"/>
    <property type="match status" value="1"/>
</dbReference>
<dbReference type="PROSITE" id="PS50967">
    <property type="entry name" value="HRDC"/>
    <property type="match status" value="1"/>
</dbReference>
<dbReference type="InParanoid" id="A0A251TLW1"/>
<dbReference type="GO" id="GO:0071039">
    <property type="term" value="P:nuclear polyadenylation-dependent CUT catabolic process"/>
    <property type="evidence" value="ECO:0000318"/>
    <property type="project" value="GO_Central"/>
</dbReference>
<dbReference type="InterPro" id="IPR010997">
    <property type="entry name" value="HRDC-like_sf"/>
</dbReference>
<organism evidence="4 5">
    <name type="scientific">Helianthus annuus</name>
    <name type="common">Common sunflower</name>
    <dbReference type="NCBI Taxonomy" id="4232"/>
    <lineage>
        <taxon>Eukaryota</taxon>
        <taxon>Viridiplantae</taxon>
        <taxon>Streptophyta</taxon>
        <taxon>Embryophyta</taxon>
        <taxon>Tracheophyta</taxon>
        <taxon>Spermatophyta</taxon>
        <taxon>Magnoliopsida</taxon>
        <taxon>eudicotyledons</taxon>
        <taxon>Gunneridae</taxon>
        <taxon>Pentapetalae</taxon>
        <taxon>asterids</taxon>
        <taxon>campanulids</taxon>
        <taxon>Asterales</taxon>
        <taxon>Asteraceae</taxon>
        <taxon>Asteroideae</taxon>
        <taxon>Heliantheae alliance</taxon>
        <taxon>Heliantheae</taxon>
        <taxon>Helianthus</taxon>
    </lineage>
</organism>
<dbReference type="GO" id="GO:0000166">
    <property type="term" value="F:nucleotide binding"/>
    <property type="evidence" value="ECO:0007669"/>
    <property type="project" value="InterPro"/>
</dbReference>
<keyword evidence="5" id="KW-1185">Reference proteome</keyword>
<dbReference type="GO" id="GO:0071038">
    <property type="term" value="P:TRAMP-dependent tRNA surveillance pathway"/>
    <property type="evidence" value="ECO:0000318"/>
    <property type="project" value="GO_Central"/>
</dbReference>
<evidence type="ECO:0000256" key="2">
    <source>
        <dbReference type="ARBA" id="ARBA00023242"/>
    </source>
</evidence>
<dbReference type="GO" id="GO:0071036">
    <property type="term" value="P:nuclear polyadenylation-dependent snoRNA catabolic process"/>
    <property type="evidence" value="ECO:0000318"/>
    <property type="project" value="GO_Central"/>
</dbReference>
<gene>
    <name evidence="4" type="ORF">HannXRQ_Chr10g0303791</name>
</gene>
<evidence type="ECO:0000256" key="1">
    <source>
        <dbReference type="ARBA" id="ARBA00004123"/>
    </source>
</evidence>
<evidence type="ECO:0000259" key="3">
    <source>
        <dbReference type="PROSITE" id="PS50967"/>
    </source>
</evidence>
<dbReference type="InterPro" id="IPR045092">
    <property type="entry name" value="Rrp6-like"/>
</dbReference>
<dbReference type="GO" id="GO:0071044">
    <property type="term" value="P:histone mRNA catabolic process"/>
    <property type="evidence" value="ECO:0000318"/>
    <property type="project" value="GO_Central"/>
</dbReference>
<dbReference type="InterPro" id="IPR044876">
    <property type="entry name" value="HRDC_dom_sf"/>
</dbReference>
<dbReference type="GO" id="GO:0071051">
    <property type="term" value="P:poly(A)-dependent snoRNA 3'-end processing"/>
    <property type="evidence" value="ECO:0000318"/>
    <property type="project" value="GO_Central"/>
</dbReference>
<dbReference type="GO" id="GO:0003727">
    <property type="term" value="F:single-stranded RNA binding"/>
    <property type="evidence" value="ECO:0000318"/>
    <property type="project" value="GO_Central"/>
</dbReference>
<dbReference type="GO" id="GO:0000467">
    <property type="term" value="P:exonucleolytic trimming to generate mature 3'-end of 5.8S rRNA from tricistronic rRNA transcript (SSU-rRNA, 5.8S rRNA, LSU-rRNA)"/>
    <property type="evidence" value="ECO:0000318"/>
    <property type="project" value="GO_Central"/>
</dbReference>
<feature type="domain" description="HRDC" evidence="3">
    <location>
        <begin position="213"/>
        <end position="270"/>
    </location>
</feature>
<dbReference type="GO" id="GO:0005730">
    <property type="term" value="C:nucleolus"/>
    <property type="evidence" value="ECO:0000318"/>
    <property type="project" value="GO_Central"/>
</dbReference>
<accession>A0A251TLW1</accession>
<dbReference type="AlphaFoldDB" id="A0A251TLW1"/>
<dbReference type="GO" id="GO:0071037">
    <property type="term" value="P:nuclear polyadenylation-dependent snRNA catabolic process"/>
    <property type="evidence" value="ECO:0000318"/>
    <property type="project" value="GO_Central"/>
</dbReference>
<dbReference type="STRING" id="4232.A0A251TLW1"/>
<comment type="subcellular location">
    <subcellularLocation>
        <location evidence="1">Nucleus</location>
    </subcellularLocation>
</comment>
<dbReference type="GO" id="GO:0071035">
    <property type="term" value="P:nuclear polyadenylation-dependent rRNA catabolic process"/>
    <property type="evidence" value="ECO:0000318"/>
    <property type="project" value="GO_Central"/>
</dbReference>
<dbReference type="InterPro" id="IPR002121">
    <property type="entry name" value="HRDC_dom"/>
</dbReference>
<dbReference type="Gene3D" id="3.30.420.10">
    <property type="entry name" value="Ribonuclease H-like superfamily/Ribonuclease H"/>
    <property type="match status" value="1"/>
</dbReference>
<dbReference type="Pfam" id="PF01612">
    <property type="entry name" value="DNA_pol_A_exo1"/>
    <property type="match status" value="1"/>
</dbReference>
<dbReference type="GO" id="GO:0000175">
    <property type="term" value="F:3'-5'-RNA exonuclease activity"/>
    <property type="evidence" value="ECO:0000318"/>
    <property type="project" value="GO_Central"/>
</dbReference>
<proteinExistence type="predicted"/>
<dbReference type="PANTHER" id="PTHR12124">
    <property type="entry name" value="POLYMYOSITIS/SCLERODERMA AUTOANTIGEN-RELATED"/>
    <property type="match status" value="1"/>
</dbReference>
<dbReference type="Proteomes" id="UP000215914">
    <property type="component" value="Chromosome 10"/>
</dbReference>
<dbReference type="GO" id="GO:0071040">
    <property type="term" value="P:nuclear polyadenylation-dependent antisense transcript catabolic process"/>
    <property type="evidence" value="ECO:0000318"/>
    <property type="project" value="GO_Central"/>
</dbReference>
<dbReference type="SMART" id="SM00474">
    <property type="entry name" value="35EXOc"/>
    <property type="match status" value="1"/>
</dbReference>
<evidence type="ECO:0000313" key="4">
    <source>
        <dbReference type="EMBL" id="OTG11894.1"/>
    </source>
</evidence>
<name>A0A251TLW1_HELAN</name>